<feature type="signal peptide" evidence="2">
    <location>
        <begin position="1"/>
        <end position="21"/>
    </location>
</feature>
<organism evidence="3 4">
    <name type="scientific">Lasallia pustulata</name>
    <dbReference type="NCBI Taxonomy" id="136370"/>
    <lineage>
        <taxon>Eukaryota</taxon>
        <taxon>Fungi</taxon>
        <taxon>Dikarya</taxon>
        <taxon>Ascomycota</taxon>
        <taxon>Pezizomycotina</taxon>
        <taxon>Lecanoromycetes</taxon>
        <taxon>OSLEUM clade</taxon>
        <taxon>Umbilicariomycetidae</taxon>
        <taxon>Umbilicariales</taxon>
        <taxon>Umbilicariaceae</taxon>
        <taxon>Lasallia</taxon>
    </lineage>
</organism>
<dbReference type="AlphaFoldDB" id="A0A5M8PL21"/>
<comment type="caution">
    <text evidence="3">The sequence shown here is derived from an EMBL/GenBank/DDBJ whole genome shotgun (WGS) entry which is preliminary data.</text>
</comment>
<dbReference type="EMBL" id="VXIT01000010">
    <property type="protein sequence ID" value="KAA6409578.1"/>
    <property type="molecule type" value="Genomic_DNA"/>
</dbReference>
<feature type="chain" id="PRO_5024274302" evidence="2">
    <location>
        <begin position="22"/>
        <end position="187"/>
    </location>
</feature>
<name>A0A5M8PL21_9LECA</name>
<feature type="region of interest" description="Disordered" evidence="1">
    <location>
        <begin position="28"/>
        <end position="65"/>
    </location>
</feature>
<evidence type="ECO:0000313" key="3">
    <source>
        <dbReference type="EMBL" id="KAA6409578.1"/>
    </source>
</evidence>
<gene>
    <name evidence="3" type="ORF">FRX48_06189</name>
</gene>
<proteinExistence type="predicted"/>
<sequence length="187" mass="20684">MLLFHLFLLPALLHFAAQSAASPLPSPLLRTPLTPRDQQCTNAPSIKAGNPVPRRSNPIVPRNGGTTRWCAPGSRTFIILATSYVIPNSFNGIHNDVIATVHAAWEQLRKEISERGDHLIENGFYTLLGDGGLRLSAWNADNHQMTWGVFRAALLALMDFMRTNNWYGAVRFDIYDGFNNVASALLA</sequence>
<accession>A0A5M8PL21</accession>
<evidence type="ECO:0000313" key="4">
    <source>
        <dbReference type="Proteomes" id="UP000324767"/>
    </source>
</evidence>
<evidence type="ECO:0000256" key="2">
    <source>
        <dbReference type="SAM" id="SignalP"/>
    </source>
</evidence>
<dbReference type="Proteomes" id="UP000324767">
    <property type="component" value="Unassembled WGS sequence"/>
</dbReference>
<evidence type="ECO:0000256" key="1">
    <source>
        <dbReference type="SAM" id="MobiDB-lite"/>
    </source>
</evidence>
<keyword evidence="2" id="KW-0732">Signal</keyword>
<reference evidence="3 4" key="1">
    <citation type="submission" date="2019-09" db="EMBL/GenBank/DDBJ databases">
        <title>The hologenome of the rock-dwelling lichen Lasallia pustulata.</title>
        <authorList>
            <person name="Greshake Tzovaras B."/>
            <person name="Segers F."/>
            <person name="Bicker A."/>
            <person name="Dal Grande F."/>
            <person name="Otte J."/>
            <person name="Hankeln T."/>
            <person name="Schmitt I."/>
            <person name="Ebersberger I."/>
        </authorList>
    </citation>
    <scope>NUCLEOTIDE SEQUENCE [LARGE SCALE GENOMIC DNA]</scope>
    <source>
        <strain evidence="3">A1-1</strain>
    </source>
</reference>
<protein>
    <submittedName>
        <fullName evidence="3">Uncharacterized protein</fullName>
    </submittedName>
</protein>